<gene>
    <name evidence="1" type="ORF">GMARGA_LOCUS32218</name>
</gene>
<dbReference type="EMBL" id="CAJVQB010050046">
    <property type="protein sequence ID" value="CAG8834740.1"/>
    <property type="molecule type" value="Genomic_DNA"/>
</dbReference>
<evidence type="ECO:0000313" key="2">
    <source>
        <dbReference type="Proteomes" id="UP000789901"/>
    </source>
</evidence>
<comment type="caution">
    <text evidence="1">The sequence shown here is derived from an EMBL/GenBank/DDBJ whole genome shotgun (WGS) entry which is preliminary data.</text>
</comment>
<feature type="non-terminal residue" evidence="1">
    <location>
        <position position="1"/>
    </location>
</feature>
<protein>
    <submittedName>
        <fullName evidence="1">43940_t:CDS:1</fullName>
    </submittedName>
</protein>
<accession>A0ABN7WL09</accession>
<keyword evidence="2" id="KW-1185">Reference proteome</keyword>
<feature type="non-terminal residue" evidence="1">
    <location>
        <position position="221"/>
    </location>
</feature>
<name>A0ABN7WL09_GIGMA</name>
<reference evidence="1 2" key="1">
    <citation type="submission" date="2021-06" db="EMBL/GenBank/DDBJ databases">
        <authorList>
            <person name="Kallberg Y."/>
            <person name="Tangrot J."/>
            <person name="Rosling A."/>
        </authorList>
    </citation>
    <scope>NUCLEOTIDE SEQUENCE [LARGE SCALE GENOMIC DNA]</scope>
    <source>
        <strain evidence="1 2">120-4 pot B 10/14</strain>
    </source>
</reference>
<proteinExistence type="predicted"/>
<dbReference type="Proteomes" id="UP000789901">
    <property type="component" value="Unassembled WGS sequence"/>
</dbReference>
<sequence>SVKLEQGMELPIPQEELLMLKESNVIKDKEILQESCKDKIKTNCKQISMLDKENLQRNKYKKKAAASKAFYFNTKFQWELKPVFETIQEMVDNRNKNLQKDISDRIKHKLMKEQDKETSKARSKVIKISKENPYMNSGSASTLIVFGSVDEPVGLSSRASGVDTNRKRLLQKELTLKIAQIYEPIKCIQNTWFQDILSEITKEEWYMVIGSLKIKIASGIS</sequence>
<organism evidence="1 2">
    <name type="scientific">Gigaspora margarita</name>
    <dbReference type="NCBI Taxonomy" id="4874"/>
    <lineage>
        <taxon>Eukaryota</taxon>
        <taxon>Fungi</taxon>
        <taxon>Fungi incertae sedis</taxon>
        <taxon>Mucoromycota</taxon>
        <taxon>Glomeromycotina</taxon>
        <taxon>Glomeromycetes</taxon>
        <taxon>Diversisporales</taxon>
        <taxon>Gigasporaceae</taxon>
        <taxon>Gigaspora</taxon>
    </lineage>
</organism>
<evidence type="ECO:0000313" key="1">
    <source>
        <dbReference type="EMBL" id="CAG8834740.1"/>
    </source>
</evidence>